<feature type="region of interest" description="Disordered" evidence="1">
    <location>
        <begin position="346"/>
        <end position="386"/>
    </location>
</feature>
<feature type="compositionally biased region" description="Pro residues" evidence="1">
    <location>
        <begin position="371"/>
        <end position="383"/>
    </location>
</feature>
<keyword evidence="3" id="KW-1185">Reference proteome</keyword>
<dbReference type="OrthoDB" id="267646at2759"/>
<organism evidence="2 3">
    <name type="scientific">Leptomonas seymouri</name>
    <dbReference type="NCBI Taxonomy" id="5684"/>
    <lineage>
        <taxon>Eukaryota</taxon>
        <taxon>Discoba</taxon>
        <taxon>Euglenozoa</taxon>
        <taxon>Kinetoplastea</taxon>
        <taxon>Metakinetoplastina</taxon>
        <taxon>Trypanosomatida</taxon>
        <taxon>Trypanosomatidae</taxon>
        <taxon>Leishmaniinae</taxon>
        <taxon>Leptomonas</taxon>
    </lineage>
</organism>
<name>A0A0N0P3J3_LEPSE</name>
<feature type="region of interest" description="Disordered" evidence="1">
    <location>
        <begin position="286"/>
        <end position="322"/>
    </location>
</feature>
<dbReference type="AlphaFoldDB" id="A0A0N0P3J3"/>
<feature type="region of interest" description="Disordered" evidence="1">
    <location>
        <begin position="141"/>
        <end position="170"/>
    </location>
</feature>
<accession>A0A0N0P3J3</accession>
<gene>
    <name evidence="2" type="ORF">ABL78_6754</name>
</gene>
<protein>
    <submittedName>
        <fullName evidence="2">Uncharacterized protein</fullName>
    </submittedName>
</protein>
<evidence type="ECO:0000313" key="2">
    <source>
        <dbReference type="EMBL" id="KPI84196.1"/>
    </source>
</evidence>
<evidence type="ECO:0000313" key="3">
    <source>
        <dbReference type="Proteomes" id="UP000038009"/>
    </source>
</evidence>
<feature type="compositionally biased region" description="Low complexity" evidence="1">
    <location>
        <begin position="141"/>
        <end position="167"/>
    </location>
</feature>
<comment type="caution">
    <text evidence="2">The sequence shown here is derived from an EMBL/GenBank/DDBJ whole genome shotgun (WGS) entry which is preliminary data.</text>
</comment>
<evidence type="ECO:0000256" key="1">
    <source>
        <dbReference type="SAM" id="MobiDB-lite"/>
    </source>
</evidence>
<proteinExistence type="predicted"/>
<feature type="compositionally biased region" description="Low complexity" evidence="1">
    <location>
        <begin position="353"/>
        <end position="370"/>
    </location>
</feature>
<dbReference type="Proteomes" id="UP000038009">
    <property type="component" value="Unassembled WGS sequence"/>
</dbReference>
<sequence>MQILSEAMPMTNGEVYALLRRRRDERNAARHPPFGLQPFLAESHIAQQQAAPQRAAPASASSAISGAASAASGFSGVGDASSNSRHFSGRAIHADALDTAAAAAAASTASLLAAPSSGHIVVLLTEVTVLNYLANHASFSHGASSGSTDGTGTTATNAAERTTATDTHTLRDVYGPTSIYDRGLAEALRASGVNAALAASSSPLDFASMSVVTSAADALTDAARVSACYAALAAHRPGTVGHVRAAAELLEQYEEAGRGQERVYAAGIRRVVQLLWRQRLWTPQGAAGMGEESDGGGGAAACVSSRKPTKSNGTHSENGRDDEQQQMDVAAAADANARASVPLLLEPTPLWHPGSAGSAAGKPRAAAGAPVAPPAPSYAPPPQRRAHPSLLSEADVLQLVVGRPERPLDVYRLLDDVDRRLQYSEVATAAFVEGVISVFSKRDATAARWVEAHRQS</sequence>
<dbReference type="VEuPathDB" id="TriTrypDB:Lsey_0280_0060"/>
<dbReference type="EMBL" id="LJSK01000280">
    <property type="protein sequence ID" value="KPI84196.1"/>
    <property type="molecule type" value="Genomic_DNA"/>
</dbReference>
<dbReference type="OMA" id="MTNGEVY"/>
<reference evidence="2 3" key="1">
    <citation type="journal article" date="2015" name="PLoS Pathog.">
        <title>Leptomonas seymouri: Adaptations to the Dixenous Life Cycle Analyzed by Genome Sequencing, Transcriptome Profiling and Co-infection with Leishmania donovani.</title>
        <authorList>
            <person name="Kraeva N."/>
            <person name="Butenko A."/>
            <person name="Hlavacova J."/>
            <person name="Kostygov A."/>
            <person name="Myskova J."/>
            <person name="Grybchuk D."/>
            <person name="Lestinova T."/>
            <person name="Votypka J."/>
            <person name="Volf P."/>
            <person name="Opperdoes F."/>
            <person name="Flegontov P."/>
            <person name="Lukes J."/>
            <person name="Yurchenko V."/>
        </authorList>
    </citation>
    <scope>NUCLEOTIDE SEQUENCE [LARGE SCALE GENOMIC DNA]</scope>
    <source>
        <strain evidence="2 3">ATCC 30220</strain>
    </source>
</reference>